<dbReference type="Gene3D" id="1.50.10.10">
    <property type="match status" value="1"/>
</dbReference>
<organism evidence="2 3">
    <name type="scientific">Cohnella lubricantis</name>
    <dbReference type="NCBI Taxonomy" id="2163172"/>
    <lineage>
        <taxon>Bacteria</taxon>
        <taxon>Bacillati</taxon>
        <taxon>Bacillota</taxon>
        <taxon>Bacilli</taxon>
        <taxon>Bacillales</taxon>
        <taxon>Paenibacillaceae</taxon>
        <taxon>Cohnella</taxon>
    </lineage>
</organism>
<dbReference type="SUPFAM" id="SSF48208">
    <property type="entry name" value="Six-hairpin glycosidases"/>
    <property type="match status" value="1"/>
</dbReference>
<dbReference type="Pfam" id="PF00723">
    <property type="entry name" value="Glyco_hydro_15"/>
    <property type="match status" value="1"/>
</dbReference>
<dbReference type="GO" id="GO:0004553">
    <property type="term" value="F:hydrolase activity, hydrolyzing O-glycosyl compounds"/>
    <property type="evidence" value="ECO:0007669"/>
    <property type="project" value="UniProtKB-ARBA"/>
</dbReference>
<evidence type="ECO:0000313" key="3">
    <source>
        <dbReference type="Proteomes" id="UP000574133"/>
    </source>
</evidence>
<sequence>MTSYLEKKPYLVDAVIGNSRFLASLLKTGRLVRFWWPNVDLPQHADTIRSGIRMAGAGERTRWFDSEEGGWTHRSGYVPRTNIFAVQASSKDCPIEARSELYAVPGQDVLVFDYKFTNTGSVPASFSFYFYSSITPCENPFYHTTQFHEPTDAIAHFRHRYYFLVSGANVCTSYQAGNAWDAASEGRLNGSAIDMVPDGAMEWAFQNVAPGETAAMTVYLAAGHDLDSAAAALATAKDTGAEALRDWTRRYWETYVDSAAPCPIDREDVRELYERSVLAMKLMADEQTGSIIAAPEFDEYFSRCGGYAFCWGRDAAFITTALDKAGLLELSTRFYEWTLTAQDKDGAWQQRHYHDGSLAPSWGLQIDEGASILWGMHQHYLALAVSERGEFLKLVWDSVRRGAAFLVRSIESNGLPMASRDLWEEREAQHTYSSAAVFAGLRAAAAMADVLGEAALAGEWNAAADRIAQQIEALCWNEGKGVFYRAVNLTVGEREYEEAVQGGLAVSQLTDAKGYVKNRVTYDPIVDVSLLGISVPFEAVKPDHPYAVRTADTIEALLTSPTVSGIKRYEGDPYIGGNPWILTTLWLAQYRAKTGRLDDAWRLLDWAIQHRTESGLLPEQVDRETGETAWVVPLTWSHAMFILAAHMIAEASA</sequence>
<feature type="domain" description="GH15-like" evidence="1">
    <location>
        <begin position="270"/>
        <end position="604"/>
    </location>
</feature>
<proteinExistence type="predicted"/>
<accession>A0A841TK09</accession>
<dbReference type="InterPro" id="IPR008928">
    <property type="entry name" value="6-hairpin_glycosidase_sf"/>
</dbReference>
<dbReference type="GO" id="GO:0030246">
    <property type="term" value="F:carbohydrate binding"/>
    <property type="evidence" value="ECO:0007669"/>
    <property type="project" value="InterPro"/>
</dbReference>
<evidence type="ECO:0000313" key="2">
    <source>
        <dbReference type="EMBL" id="MBB6678821.1"/>
    </source>
</evidence>
<dbReference type="EMBL" id="JACJVN010000061">
    <property type="protein sequence ID" value="MBB6678821.1"/>
    <property type="molecule type" value="Genomic_DNA"/>
</dbReference>
<dbReference type="PANTHER" id="PTHR31616:SF0">
    <property type="entry name" value="GLUCAN 1,4-ALPHA-GLUCOSIDASE"/>
    <property type="match status" value="1"/>
</dbReference>
<dbReference type="Proteomes" id="UP000574133">
    <property type="component" value="Unassembled WGS sequence"/>
</dbReference>
<dbReference type="InterPro" id="IPR012341">
    <property type="entry name" value="6hp_glycosidase-like_sf"/>
</dbReference>
<reference evidence="2 3" key="1">
    <citation type="submission" date="2020-08" db="EMBL/GenBank/DDBJ databases">
        <title>Cohnella phylogeny.</title>
        <authorList>
            <person name="Dunlap C."/>
        </authorList>
    </citation>
    <scope>NUCLEOTIDE SEQUENCE [LARGE SCALE GENOMIC DNA]</scope>
    <source>
        <strain evidence="2 3">DSM 103658</strain>
    </source>
</reference>
<gene>
    <name evidence="2" type="ORF">H4Q31_16135</name>
</gene>
<dbReference type="PANTHER" id="PTHR31616">
    <property type="entry name" value="TREHALASE"/>
    <property type="match status" value="1"/>
</dbReference>
<protein>
    <submittedName>
        <fullName evidence="2">Glycoside hydrolase family 15</fullName>
    </submittedName>
</protein>
<dbReference type="InterPro" id="IPR011613">
    <property type="entry name" value="GH15-like"/>
</dbReference>
<comment type="caution">
    <text evidence="2">The sequence shown here is derived from an EMBL/GenBank/DDBJ whole genome shotgun (WGS) entry which is preliminary data.</text>
</comment>
<evidence type="ECO:0000259" key="1">
    <source>
        <dbReference type="Pfam" id="PF00723"/>
    </source>
</evidence>
<keyword evidence="2" id="KW-0378">Hydrolase</keyword>
<dbReference type="AlphaFoldDB" id="A0A841TK09"/>
<dbReference type="Gene3D" id="2.70.98.10">
    <property type="match status" value="1"/>
</dbReference>
<keyword evidence="3" id="KW-1185">Reference proteome</keyword>
<name>A0A841TK09_9BACL</name>
<dbReference type="GO" id="GO:0005975">
    <property type="term" value="P:carbohydrate metabolic process"/>
    <property type="evidence" value="ECO:0007669"/>
    <property type="project" value="InterPro"/>
</dbReference>
<dbReference type="InterPro" id="IPR014718">
    <property type="entry name" value="GH-type_carb-bd"/>
</dbReference>